<keyword evidence="4 7" id="KW-1133">Transmembrane helix</keyword>
<feature type="transmembrane region" description="Helical" evidence="7">
    <location>
        <begin position="30"/>
        <end position="47"/>
    </location>
</feature>
<dbReference type="Pfam" id="PF07947">
    <property type="entry name" value="YhhN"/>
    <property type="match status" value="1"/>
</dbReference>
<evidence type="ECO:0000256" key="6">
    <source>
        <dbReference type="SAM" id="MobiDB-lite"/>
    </source>
</evidence>
<evidence type="ECO:0000256" key="3">
    <source>
        <dbReference type="ARBA" id="ARBA00022692"/>
    </source>
</evidence>
<evidence type="ECO:0000256" key="5">
    <source>
        <dbReference type="ARBA" id="ARBA00023136"/>
    </source>
</evidence>
<gene>
    <name evidence="8" type="ORF">NP064_08790</name>
</gene>
<dbReference type="RefSeq" id="WP_227569272.1">
    <property type="nucleotide sequence ID" value="NZ_CP101988.1"/>
</dbReference>
<dbReference type="PANTHER" id="PTHR31885:SF6">
    <property type="entry name" value="GH04784P"/>
    <property type="match status" value="1"/>
</dbReference>
<evidence type="ECO:0000256" key="2">
    <source>
        <dbReference type="ARBA" id="ARBA00007375"/>
    </source>
</evidence>
<organism evidence="8 9">
    <name type="scientific">Cellulomonas chengniuliangii</name>
    <dbReference type="NCBI Taxonomy" id="2968084"/>
    <lineage>
        <taxon>Bacteria</taxon>
        <taxon>Bacillati</taxon>
        <taxon>Actinomycetota</taxon>
        <taxon>Actinomycetes</taxon>
        <taxon>Micrococcales</taxon>
        <taxon>Cellulomonadaceae</taxon>
        <taxon>Cellulomonas</taxon>
    </lineage>
</organism>
<feature type="transmembrane region" description="Helical" evidence="7">
    <location>
        <begin position="109"/>
        <end position="127"/>
    </location>
</feature>
<name>A0ABY5KXS5_9CELL</name>
<accession>A0ABY5KXS5</accession>
<feature type="transmembrane region" description="Helical" evidence="7">
    <location>
        <begin position="78"/>
        <end position="97"/>
    </location>
</feature>
<dbReference type="Proteomes" id="UP001316189">
    <property type="component" value="Chromosome"/>
</dbReference>
<keyword evidence="3 7" id="KW-0812">Transmembrane</keyword>
<comment type="similarity">
    <text evidence="2">Belongs to the TMEM86 family.</text>
</comment>
<evidence type="ECO:0000256" key="7">
    <source>
        <dbReference type="SAM" id="Phobius"/>
    </source>
</evidence>
<feature type="transmembrane region" description="Helical" evidence="7">
    <location>
        <begin position="186"/>
        <end position="207"/>
    </location>
</feature>
<keyword evidence="9" id="KW-1185">Reference proteome</keyword>
<dbReference type="InterPro" id="IPR012506">
    <property type="entry name" value="TMEM86B-like"/>
</dbReference>
<dbReference type="PANTHER" id="PTHR31885">
    <property type="entry name" value="GH04784P"/>
    <property type="match status" value="1"/>
</dbReference>
<protein>
    <submittedName>
        <fullName evidence="8">Lysoplasmalogenase</fullName>
    </submittedName>
</protein>
<evidence type="ECO:0000256" key="1">
    <source>
        <dbReference type="ARBA" id="ARBA00004141"/>
    </source>
</evidence>
<dbReference type="EMBL" id="CP101988">
    <property type="protein sequence ID" value="UUI73945.1"/>
    <property type="molecule type" value="Genomic_DNA"/>
</dbReference>
<evidence type="ECO:0000313" key="8">
    <source>
        <dbReference type="EMBL" id="UUI73945.1"/>
    </source>
</evidence>
<comment type="subcellular location">
    <subcellularLocation>
        <location evidence="1">Membrane</location>
        <topology evidence="1">Multi-pass membrane protein</topology>
    </subcellularLocation>
</comment>
<evidence type="ECO:0000313" key="9">
    <source>
        <dbReference type="Proteomes" id="UP001316189"/>
    </source>
</evidence>
<reference evidence="8 9" key="1">
    <citation type="submission" date="2022-07" db="EMBL/GenBank/DDBJ databases">
        <title>Novel species in genus cellulomonas.</title>
        <authorList>
            <person name="Ye L."/>
        </authorList>
    </citation>
    <scope>NUCLEOTIDE SEQUENCE [LARGE SCALE GENOMIC DNA]</scope>
    <source>
        <strain evidence="9">zg-Y338</strain>
    </source>
</reference>
<feature type="region of interest" description="Disordered" evidence="6">
    <location>
        <begin position="213"/>
        <end position="238"/>
    </location>
</feature>
<keyword evidence="5 7" id="KW-0472">Membrane</keyword>
<sequence>MAVLVCGVVVAAHLACQVLGAEKAADVTQWLLAPSLVAVLLALVPAPRGRRARLVLVGLGFSWLGDTAPDLAEGSTAFLVMVAFFMLAQAAYIAAFAPDWRRSPLLGRPWLLTPYVVLFVSLVAACAPGAGALLAPVVVYGLLLVSMAVLSTGVNRATGLGGAFFFVSDALIALDHLAGLELPRQGLWVMATYIAAQVLLVVGVAAARREGSGQHDPAARVADAPPTARGLPGGGQPA</sequence>
<feature type="transmembrane region" description="Helical" evidence="7">
    <location>
        <begin position="157"/>
        <end position="174"/>
    </location>
</feature>
<proteinExistence type="inferred from homology"/>
<evidence type="ECO:0000256" key="4">
    <source>
        <dbReference type="ARBA" id="ARBA00022989"/>
    </source>
</evidence>